<name>A0ACB7THW0_HYAAI</name>
<reference evidence="1" key="1">
    <citation type="submission" date="2020-05" db="EMBL/GenBank/DDBJ databases">
        <title>Large-scale comparative analyses of tick genomes elucidate their genetic diversity and vector capacities.</title>
        <authorList>
            <person name="Jia N."/>
            <person name="Wang J."/>
            <person name="Shi W."/>
            <person name="Du L."/>
            <person name="Sun Y."/>
            <person name="Zhan W."/>
            <person name="Jiang J."/>
            <person name="Wang Q."/>
            <person name="Zhang B."/>
            <person name="Ji P."/>
            <person name="Sakyi L.B."/>
            <person name="Cui X."/>
            <person name="Yuan T."/>
            <person name="Jiang B."/>
            <person name="Yang W."/>
            <person name="Lam T.T.-Y."/>
            <person name="Chang Q."/>
            <person name="Ding S."/>
            <person name="Wang X."/>
            <person name="Zhu J."/>
            <person name="Ruan X."/>
            <person name="Zhao L."/>
            <person name="Wei J."/>
            <person name="Que T."/>
            <person name="Du C."/>
            <person name="Cheng J."/>
            <person name="Dai P."/>
            <person name="Han X."/>
            <person name="Huang E."/>
            <person name="Gao Y."/>
            <person name="Liu J."/>
            <person name="Shao H."/>
            <person name="Ye R."/>
            <person name="Li L."/>
            <person name="Wei W."/>
            <person name="Wang X."/>
            <person name="Wang C."/>
            <person name="Yang T."/>
            <person name="Huo Q."/>
            <person name="Li W."/>
            <person name="Guo W."/>
            <person name="Chen H."/>
            <person name="Zhou L."/>
            <person name="Ni X."/>
            <person name="Tian J."/>
            <person name="Zhou Y."/>
            <person name="Sheng Y."/>
            <person name="Liu T."/>
            <person name="Pan Y."/>
            <person name="Xia L."/>
            <person name="Li J."/>
            <person name="Zhao F."/>
            <person name="Cao W."/>
        </authorList>
    </citation>
    <scope>NUCLEOTIDE SEQUENCE</scope>
    <source>
        <strain evidence="1">Hyas-2018</strain>
    </source>
</reference>
<accession>A0ACB7THW0</accession>
<evidence type="ECO:0000313" key="2">
    <source>
        <dbReference type="Proteomes" id="UP000821845"/>
    </source>
</evidence>
<dbReference type="Proteomes" id="UP000821845">
    <property type="component" value="Chromosome 1"/>
</dbReference>
<organism evidence="1 2">
    <name type="scientific">Hyalomma asiaticum</name>
    <name type="common">Tick</name>
    <dbReference type="NCBI Taxonomy" id="266040"/>
    <lineage>
        <taxon>Eukaryota</taxon>
        <taxon>Metazoa</taxon>
        <taxon>Ecdysozoa</taxon>
        <taxon>Arthropoda</taxon>
        <taxon>Chelicerata</taxon>
        <taxon>Arachnida</taxon>
        <taxon>Acari</taxon>
        <taxon>Parasitiformes</taxon>
        <taxon>Ixodida</taxon>
        <taxon>Ixodoidea</taxon>
        <taxon>Ixodidae</taxon>
        <taxon>Hyalomminae</taxon>
        <taxon>Hyalomma</taxon>
    </lineage>
</organism>
<gene>
    <name evidence="1" type="ORF">HPB50_014872</name>
</gene>
<sequence length="209" mass="22854">MTGAVISGGPYPPVIFFTHAYFSELSDVQSSVSSFALQIADYEEVPIVEMAEYAARAPGLAASRLGVRALRLPSSSNPILGFKEEGSRRATNIHPIVPRLLRLRPTTCGPPKLHLPPRYGPNLNFEVYQMSPCENQEKEHCLSVKEAVNRPTPIVEAGIQAAAEETERRDQGGWSASRAPSVMPDMLATNKLESSHRPANRRFDSPSAT</sequence>
<proteinExistence type="predicted"/>
<dbReference type="EMBL" id="CM023481">
    <property type="protein sequence ID" value="KAH6946756.1"/>
    <property type="molecule type" value="Genomic_DNA"/>
</dbReference>
<comment type="caution">
    <text evidence="1">The sequence shown here is derived from an EMBL/GenBank/DDBJ whole genome shotgun (WGS) entry which is preliminary data.</text>
</comment>
<keyword evidence="2" id="KW-1185">Reference proteome</keyword>
<evidence type="ECO:0000313" key="1">
    <source>
        <dbReference type="EMBL" id="KAH6946756.1"/>
    </source>
</evidence>
<protein>
    <submittedName>
        <fullName evidence="1">Uncharacterized protein</fullName>
    </submittedName>
</protein>